<feature type="domain" description="Isochorismatase-like" evidence="2">
    <location>
        <begin position="3"/>
        <end position="166"/>
    </location>
</feature>
<dbReference type="CDD" id="cd00431">
    <property type="entry name" value="cysteine_hydrolases"/>
    <property type="match status" value="1"/>
</dbReference>
<evidence type="ECO:0000313" key="3">
    <source>
        <dbReference type="EMBL" id="ONN27687.1"/>
    </source>
</evidence>
<dbReference type="GO" id="GO:0016787">
    <property type="term" value="F:hydrolase activity"/>
    <property type="evidence" value="ECO:0007669"/>
    <property type="project" value="UniProtKB-KW"/>
</dbReference>
<keyword evidence="1 3" id="KW-0378">Hydrolase</keyword>
<evidence type="ECO:0000256" key="1">
    <source>
        <dbReference type="ARBA" id="ARBA00022801"/>
    </source>
</evidence>
<gene>
    <name evidence="3" type="ORF">XJ44_01535</name>
</gene>
<dbReference type="InterPro" id="IPR000868">
    <property type="entry name" value="Isochorismatase-like_dom"/>
</dbReference>
<dbReference type="Proteomes" id="UP000242616">
    <property type="component" value="Unassembled WGS sequence"/>
</dbReference>
<evidence type="ECO:0000259" key="2">
    <source>
        <dbReference type="Pfam" id="PF00857"/>
    </source>
</evidence>
<dbReference type="PANTHER" id="PTHR43540">
    <property type="entry name" value="PEROXYUREIDOACRYLATE/UREIDOACRYLATE AMIDOHYDROLASE-RELATED"/>
    <property type="match status" value="1"/>
</dbReference>
<evidence type="ECO:0000313" key="4">
    <source>
        <dbReference type="Proteomes" id="UP000242616"/>
    </source>
</evidence>
<reference evidence="3 4" key="1">
    <citation type="submission" date="2015-06" db="EMBL/GenBank/DDBJ databases">
        <title>Genome sequencing of Thermotogales isolates from hydrothermal vents.</title>
        <authorList>
            <person name="Haverkamp T.H."/>
            <person name="Kublanov I.V."/>
            <person name="Nesbo C.L."/>
        </authorList>
    </citation>
    <scope>NUCLEOTIDE SEQUENCE [LARGE SCALE GENOMIC DNA]</scope>
    <source>
        <strain evidence="4">ik275mar</strain>
    </source>
</reference>
<dbReference type="RefSeq" id="WP_077197847.1">
    <property type="nucleotide sequence ID" value="NZ_LBFC01000006.1"/>
</dbReference>
<dbReference type="SUPFAM" id="SSF52499">
    <property type="entry name" value="Isochorismatase-like hydrolases"/>
    <property type="match status" value="1"/>
</dbReference>
<proteinExistence type="predicted"/>
<accession>A0ABX3IMG4</accession>
<organism evidence="3 4">
    <name type="scientific">Thermosipho affectus</name>
    <dbReference type="NCBI Taxonomy" id="660294"/>
    <lineage>
        <taxon>Bacteria</taxon>
        <taxon>Thermotogati</taxon>
        <taxon>Thermotogota</taxon>
        <taxon>Thermotogae</taxon>
        <taxon>Thermotogales</taxon>
        <taxon>Fervidobacteriaceae</taxon>
        <taxon>Thermosipho</taxon>
    </lineage>
</organism>
<dbReference type="Gene3D" id="3.40.50.850">
    <property type="entry name" value="Isochorismatase-like"/>
    <property type="match status" value="1"/>
</dbReference>
<sequence length="176" mass="20591">MKALIIIDMQNDFAKEGGTLYFKGAENVIPHILRLISNAKKENIPIILTQDWHEENDEEFKIWTKHCVKNTDGAKIIDEILKLIKDYNNVYFIKKTRYSAFYNTNFDKIIKKLNITEVDLAGLVSNICVLFTAEELRNRDIKVNLFKNATNSYDQKLHELSLRLMNEVLKINIREV</sequence>
<dbReference type="InterPro" id="IPR050272">
    <property type="entry name" value="Isochorismatase-like_hydrls"/>
</dbReference>
<keyword evidence="4" id="KW-1185">Reference proteome</keyword>
<comment type="caution">
    <text evidence="3">The sequence shown here is derived from an EMBL/GenBank/DDBJ whole genome shotgun (WGS) entry which is preliminary data.</text>
</comment>
<dbReference type="Pfam" id="PF00857">
    <property type="entry name" value="Isochorismatase"/>
    <property type="match status" value="1"/>
</dbReference>
<dbReference type="InterPro" id="IPR036380">
    <property type="entry name" value="Isochorismatase-like_sf"/>
</dbReference>
<name>A0ABX3IMG4_9BACT</name>
<dbReference type="EMBL" id="LBFC01000006">
    <property type="protein sequence ID" value="ONN27687.1"/>
    <property type="molecule type" value="Genomic_DNA"/>
</dbReference>
<dbReference type="PANTHER" id="PTHR43540:SF6">
    <property type="entry name" value="ISOCHORISMATASE-LIKE DOMAIN-CONTAINING PROTEIN"/>
    <property type="match status" value="1"/>
</dbReference>
<protein>
    <submittedName>
        <fullName evidence="3">Cysteine hydrolase</fullName>
    </submittedName>
</protein>